<dbReference type="InterPro" id="IPR016869">
    <property type="entry name" value="UCP028135_HipA-like"/>
</dbReference>
<evidence type="ECO:0000313" key="6">
    <source>
        <dbReference type="EMBL" id="NKC30216.1"/>
    </source>
</evidence>
<dbReference type="InterPro" id="IPR012893">
    <property type="entry name" value="HipA-like_C"/>
</dbReference>
<proteinExistence type="inferred from homology"/>
<evidence type="ECO:0000313" key="7">
    <source>
        <dbReference type="Proteomes" id="UP000787635"/>
    </source>
</evidence>
<dbReference type="Proteomes" id="UP000787635">
    <property type="component" value="Unassembled WGS sequence"/>
</dbReference>
<accession>A0ABX1DZE4</accession>
<keyword evidence="3" id="KW-0418">Kinase</keyword>
<reference evidence="6 7" key="1">
    <citation type="submission" date="2020-03" db="EMBL/GenBank/DDBJ databases">
        <title>Roseomonas selenitidurans sp. nov. isolated from urban soil.</title>
        <authorList>
            <person name="Liu H."/>
        </authorList>
    </citation>
    <scope>NUCLEOTIDE SEQUENCE [LARGE SCALE GENOMIC DNA]</scope>
    <source>
        <strain evidence="6 7">BU-1</strain>
    </source>
</reference>
<dbReference type="InterPro" id="IPR052028">
    <property type="entry name" value="HipA_Ser/Thr_kinase"/>
</dbReference>
<dbReference type="InterPro" id="IPR017508">
    <property type="entry name" value="HipA_N1"/>
</dbReference>
<name>A0ABX1DZE4_9PROT</name>
<sequence length="453" mass="49655">MAKSRELHLQVHAGGRWNDAAQLTLSDPDQGWQGPSKLVYDDAWVFATDPDFTGRVRGWQALSVRLPPSLELHSFKTWPPFLLDLLPQGHARKVLAGVLGLHQHAPSCDAPLLLRAAGDPIGNIRLRQAWDAERKRVKQAHAHPGLTLDEMFERADALQEYARDFAAVASGSSGVQGAWPKLLMTRNAAGRWLPDPMVPDDQATGHAIIKWVGDKGEDTRLILAAEAPYLELARAFGLRCARPLRHRHGTLFIPRFDREIADGRVVRLGQESIVAAAGVAAFGHQASHEAYLGVIQACCDDPAAEATEYLLRDVLNLALGNPDNHGRNTALQKAADGGVRLTPLYDFCPMRLDSAGIARSTTWRCMRPQGGVSRDLKPDWQEVCRVAAGLVPALDAEVLMEILASKADTLRRMPELARGMGVPEPVIERAMGFCDQQADALATLGRRRTRAPR</sequence>
<dbReference type="PANTHER" id="PTHR37419:SF8">
    <property type="entry name" value="TOXIN YJJJ"/>
    <property type="match status" value="1"/>
</dbReference>
<dbReference type="Pfam" id="PF13657">
    <property type="entry name" value="Couple_hipA"/>
    <property type="match status" value="1"/>
</dbReference>
<comment type="caution">
    <text evidence="6">The sequence shown here is derived from an EMBL/GenBank/DDBJ whole genome shotgun (WGS) entry which is preliminary data.</text>
</comment>
<dbReference type="Pfam" id="PF07804">
    <property type="entry name" value="HipA_C"/>
    <property type="match status" value="1"/>
</dbReference>
<keyword evidence="7" id="KW-1185">Reference proteome</keyword>
<feature type="domain" description="HipA-like C-terminal" evidence="4">
    <location>
        <begin position="175"/>
        <end position="391"/>
    </location>
</feature>
<dbReference type="PANTHER" id="PTHR37419">
    <property type="entry name" value="SERINE/THREONINE-PROTEIN KINASE TOXIN HIPA"/>
    <property type="match status" value="1"/>
</dbReference>
<evidence type="ECO:0000256" key="1">
    <source>
        <dbReference type="ARBA" id="ARBA00010164"/>
    </source>
</evidence>
<evidence type="ECO:0000256" key="3">
    <source>
        <dbReference type="ARBA" id="ARBA00022777"/>
    </source>
</evidence>
<protein>
    <submittedName>
        <fullName evidence="6">Type II toxin-antitoxin system HipA family toxin</fullName>
    </submittedName>
</protein>
<evidence type="ECO:0000256" key="2">
    <source>
        <dbReference type="ARBA" id="ARBA00022679"/>
    </source>
</evidence>
<dbReference type="RefSeq" id="WP_168027833.1">
    <property type="nucleotide sequence ID" value="NZ_JAAVNE010000005.1"/>
</dbReference>
<dbReference type="EMBL" id="JAAVNE010000005">
    <property type="protein sequence ID" value="NKC30216.1"/>
    <property type="molecule type" value="Genomic_DNA"/>
</dbReference>
<organism evidence="6 7">
    <name type="scientific">Falsiroseomonas selenitidurans</name>
    <dbReference type="NCBI Taxonomy" id="2716335"/>
    <lineage>
        <taxon>Bacteria</taxon>
        <taxon>Pseudomonadati</taxon>
        <taxon>Pseudomonadota</taxon>
        <taxon>Alphaproteobacteria</taxon>
        <taxon>Acetobacterales</taxon>
        <taxon>Roseomonadaceae</taxon>
        <taxon>Falsiroseomonas</taxon>
    </lineage>
</organism>
<feature type="domain" description="HipA N-terminal subdomain 1" evidence="5">
    <location>
        <begin position="42"/>
        <end position="126"/>
    </location>
</feature>
<comment type="similarity">
    <text evidence="1">Belongs to the HipA Ser/Thr kinase family.</text>
</comment>
<evidence type="ECO:0000259" key="5">
    <source>
        <dbReference type="Pfam" id="PF13657"/>
    </source>
</evidence>
<evidence type="ECO:0000259" key="4">
    <source>
        <dbReference type="Pfam" id="PF07804"/>
    </source>
</evidence>
<gene>
    <name evidence="6" type="ORF">HEQ75_05040</name>
</gene>
<keyword evidence="2" id="KW-0808">Transferase</keyword>
<dbReference type="PIRSF" id="PIRSF028135">
    <property type="entry name" value="UCP028135_HipA-like"/>
    <property type="match status" value="1"/>
</dbReference>